<name>A0A1M5GSK5_9BRAD</name>
<dbReference type="InterPro" id="IPR006311">
    <property type="entry name" value="TAT_signal"/>
</dbReference>
<dbReference type="SUPFAM" id="SSF53807">
    <property type="entry name" value="Helical backbone' metal receptor"/>
    <property type="match status" value="1"/>
</dbReference>
<reference evidence="3 4" key="1">
    <citation type="submission" date="2016-11" db="EMBL/GenBank/DDBJ databases">
        <authorList>
            <person name="Jaros S."/>
            <person name="Januszkiewicz K."/>
            <person name="Wedrychowicz H."/>
        </authorList>
    </citation>
    <scope>NUCLEOTIDE SEQUENCE [LARGE SCALE GENOMIC DNA]</scope>
    <source>
        <strain evidence="3 4">GAS138</strain>
    </source>
</reference>
<organism evidence="3 4">
    <name type="scientific">Bradyrhizobium erythrophlei</name>
    <dbReference type="NCBI Taxonomy" id="1437360"/>
    <lineage>
        <taxon>Bacteria</taxon>
        <taxon>Pseudomonadati</taxon>
        <taxon>Pseudomonadota</taxon>
        <taxon>Alphaproteobacteria</taxon>
        <taxon>Hyphomicrobiales</taxon>
        <taxon>Nitrobacteraceae</taxon>
        <taxon>Bradyrhizobium</taxon>
    </lineage>
</organism>
<feature type="chain" id="PRO_5012838599" evidence="1">
    <location>
        <begin position="31"/>
        <end position="286"/>
    </location>
</feature>
<keyword evidence="1" id="KW-0732">Signal</keyword>
<dbReference type="Pfam" id="PF01497">
    <property type="entry name" value="Peripla_BP_2"/>
    <property type="match status" value="1"/>
</dbReference>
<dbReference type="Gene3D" id="3.40.50.1980">
    <property type="entry name" value="Nitrogenase molybdenum iron protein domain"/>
    <property type="match status" value="2"/>
</dbReference>
<evidence type="ECO:0000313" key="4">
    <source>
        <dbReference type="Proteomes" id="UP000189796"/>
    </source>
</evidence>
<dbReference type="InterPro" id="IPR002491">
    <property type="entry name" value="ABC_transptr_periplasmic_BD"/>
</dbReference>
<feature type="domain" description="Fe/B12 periplasmic-binding" evidence="2">
    <location>
        <begin position="35"/>
        <end position="286"/>
    </location>
</feature>
<gene>
    <name evidence="3" type="ORF">SAMN05443248_0164</name>
</gene>
<evidence type="ECO:0000313" key="3">
    <source>
        <dbReference type="EMBL" id="SHG06641.1"/>
    </source>
</evidence>
<dbReference type="AlphaFoldDB" id="A0A1M5GSK5"/>
<dbReference type="EMBL" id="LT670817">
    <property type="protein sequence ID" value="SHG06641.1"/>
    <property type="molecule type" value="Genomic_DNA"/>
</dbReference>
<dbReference type="RefSeq" id="WP_245332461.1">
    <property type="nucleotide sequence ID" value="NZ_LT670817.1"/>
</dbReference>
<evidence type="ECO:0000256" key="1">
    <source>
        <dbReference type="SAM" id="SignalP"/>
    </source>
</evidence>
<dbReference type="PROSITE" id="PS50983">
    <property type="entry name" value="FE_B12_PBP"/>
    <property type="match status" value="1"/>
</dbReference>
<sequence>MSRRLGFLSRSIAAAAVAMLGGLSFMPALAAGLPRIASMNVCTDQLLLTLADPGQILGLSRYSREKFQSWAADDARRYRILSGGAEDILVLHPDVVVASLFDKRSTRELLKQQGLHLAEFAVPRSLDEAKAQIRRMGDITGHPDRAAAEIARLDAAIARARRAVADKRYTVLPLSRRGWVSGSDSLVSSLLAETGLFNAAGDLGVSFGGYASLEAIVSLRPDFIVVSDAGDYAADDGSAFLLHPALERFYPLAKRIVIPEQLTVCGGVMLADALDVLVKELKRVER</sequence>
<dbReference type="PANTHER" id="PTHR30535">
    <property type="entry name" value="VITAMIN B12-BINDING PROTEIN"/>
    <property type="match status" value="1"/>
</dbReference>
<accession>A0A1M5GSK5</accession>
<dbReference type="Proteomes" id="UP000189796">
    <property type="component" value="Chromosome I"/>
</dbReference>
<dbReference type="PROSITE" id="PS51318">
    <property type="entry name" value="TAT"/>
    <property type="match status" value="1"/>
</dbReference>
<protein>
    <submittedName>
        <fullName evidence="3">Iron complex transport system substrate-binding protein</fullName>
    </submittedName>
</protein>
<proteinExistence type="predicted"/>
<evidence type="ECO:0000259" key="2">
    <source>
        <dbReference type="PROSITE" id="PS50983"/>
    </source>
</evidence>
<dbReference type="InterPro" id="IPR050902">
    <property type="entry name" value="ABC_Transporter_SBP"/>
</dbReference>
<feature type="signal peptide" evidence="1">
    <location>
        <begin position="1"/>
        <end position="30"/>
    </location>
</feature>
<dbReference type="PANTHER" id="PTHR30535:SF34">
    <property type="entry name" value="MOLYBDATE-BINDING PROTEIN MOLA"/>
    <property type="match status" value="1"/>
</dbReference>